<dbReference type="Gene3D" id="1.10.287.70">
    <property type="match status" value="2"/>
</dbReference>
<evidence type="ECO:0000313" key="8">
    <source>
        <dbReference type="EMBL" id="KAJ1524179.1"/>
    </source>
</evidence>
<feature type="transmembrane region" description="Helical" evidence="6">
    <location>
        <begin position="317"/>
        <end position="342"/>
    </location>
</feature>
<keyword evidence="9" id="KW-1185">Reference proteome</keyword>
<feature type="transmembrane region" description="Helical" evidence="6">
    <location>
        <begin position="652"/>
        <end position="678"/>
    </location>
</feature>
<evidence type="ECO:0000256" key="4">
    <source>
        <dbReference type="ARBA" id="ARBA00023136"/>
    </source>
</evidence>
<organism evidence="8 9">
    <name type="scientific">Megalurothrips usitatus</name>
    <name type="common">bean blossom thrips</name>
    <dbReference type="NCBI Taxonomy" id="439358"/>
    <lineage>
        <taxon>Eukaryota</taxon>
        <taxon>Metazoa</taxon>
        <taxon>Ecdysozoa</taxon>
        <taxon>Arthropoda</taxon>
        <taxon>Hexapoda</taxon>
        <taxon>Insecta</taxon>
        <taxon>Pterygota</taxon>
        <taxon>Neoptera</taxon>
        <taxon>Paraneoptera</taxon>
        <taxon>Thysanoptera</taxon>
        <taxon>Terebrantia</taxon>
        <taxon>Thripoidea</taxon>
        <taxon>Thripidae</taxon>
        <taxon>Megalurothrips</taxon>
    </lineage>
</organism>
<gene>
    <name evidence="8" type="ORF">ONE63_010705</name>
</gene>
<feature type="transmembrane region" description="Helical" evidence="6">
    <location>
        <begin position="537"/>
        <end position="562"/>
    </location>
</feature>
<dbReference type="InterPro" id="IPR028801">
    <property type="entry name" value="TPC1_animal"/>
</dbReference>
<keyword evidence="5" id="KW-0175">Coiled coil</keyword>
<evidence type="ECO:0000256" key="6">
    <source>
        <dbReference type="SAM" id="Phobius"/>
    </source>
</evidence>
<dbReference type="Pfam" id="PF00520">
    <property type="entry name" value="Ion_trans"/>
    <property type="match status" value="2"/>
</dbReference>
<sequence>MASAVIPNLSADGYTRFSDDNINLNRTLGSEHDGHENDSSRIEMSPTLDEQDLPNMIGSQSGMGQEYVTDGVSGEMRILSDPKDVGKSWETNYHEAAIFLEEGANNEKFDSHPSDPQAVPAYLLVHNNWYYGLDLFTSIFLLLLALGEDPAVSSFKLPVAAHSIMEIAALITIAGEVFLKLRWIGWRTILRHKRTMIKCLTLLVMFIEALVVLIRRSNHFRVTRALRPIFLIDTRRFGAVRRFIRQIFQSLPPILDMMGLLFFFVSTFALLGYFLFSGDPQNPHFSTLTTSFVSMFVLLTTANFPDVMMPAYAHSTWYALFFISYLCIVLYVLMNLMLAVVYETFTRVERDKFRKLLLHRRQGCRLAFRLLVSKQNPTHIRFRQFEGLMHYYAPNKSPMDVVLMFHYLDRSGCGVLSQEDFFRVFDAVMLSWEPQFANIPWFHTAWPPLQSVLQKMHDLVHWKHFEVVVYCLIISNGVAMVIRIGQEYNNLQEAARAFAASWDTILFLAIFVVEALLKVLGMGLSRYFSSGWNVYDFTVTLAALLGVLLNYLFPKLIFIVVLRPLRLLRLFKMKKRYRDVFGTVVLLSPLMSSAVMVILVLYYFFAIIGMELFAGYVLKNCCNGTAVEDFYRWSINTTTPGGYYYLNNFENILVSFVTLFELMVVNNWFIVMNAYAVVAHPSSRVYFMLFYLLTSVVLTIVVASVLEAFRFRIQYKRQTTKREEEKMLHEELHLKWDELSRLLRDQPLLDTLRPHLIVGGISTFIGCRPRTREVLQNRMYRTEIEEWMNEAAAAEKKNQNGNSQFSQDVDTEHVVITESDSVVLGGDREDTLLRRLSHR</sequence>
<comment type="subcellular location">
    <subcellularLocation>
        <location evidence="1">Membrane</location>
        <topology evidence="1">Multi-pass membrane protein</topology>
    </subcellularLocation>
</comment>
<evidence type="ECO:0000256" key="5">
    <source>
        <dbReference type="SAM" id="Coils"/>
    </source>
</evidence>
<dbReference type="Gene3D" id="1.20.120.350">
    <property type="entry name" value="Voltage-gated potassium channels. Chain C"/>
    <property type="match status" value="1"/>
</dbReference>
<dbReference type="EMBL" id="JAPTSV010000009">
    <property type="protein sequence ID" value="KAJ1524179.1"/>
    <property type="molecule type" value="Genomic_DNA"/>
</dbReference>
<keyword evidence="2 6" id="KW-0812">Transmembrane</keyword>
<feature type="transmembrane region" description="Helical" evidence="6">
    <location>
        <begin position="254"/>
        <end position="276"/>
    </location>
</feature>
<dbReference type="GO" id="GO:0022832">
    <property type="term" value="F:voltage-gated channel activity"/>
    <property type="evidence" value="ECO:0007669"/>
    <property type="project" value="InterPro"/>
</dbReference>
<proteinExistence type="predicted"/>
<feature type="domain" description="Ion transport" evidence="7">
    <location>
        <begin position="154"/>
        <end position="351"/>
    </location>
</feature>
<evidence type="ECO:0000313" key="9">
    <source>
        <dbReference type="Proteomes" id="UP001075354"/>
    </source>
</evidence>
<comment type="caution">
    <text evidence="8">The sequence shown here is derived from an EMBL/GenBank/DDBJ whole genome shotgun (WGS) entry which is preliminary data.</text>
</comment>
<dbReference type="InterPro" id="IPR005821">
    <property type="entry name" value="Ion_trans_dom"/>
</dbReference>
<name>A0AAV7XHJ7_9NEOP</name>
<feature type="transmembrane region" description="Helical" evidence="6">
    <location>
        <begin position="129"/>
        <end position="147"/>
    </location>
</feature>
<dbReference type="GO" id="GO:0005216">
    <property type="term" value="F:monoatomic ion channel activity"/>
    <property type="evidence" value="ECO:0007669"/>
    <property type="project" value="InterPro"/>
</dbReference>
<feature type="domain" description="Ion transport" evidence="7">
    <location>
        <begin position="463"/>
        <end position="709"/>
    </location>
</feature>
<feature type="transmembrane region" description="Helical" evidence="6">
    <location>
        <begin position="159"/>
        <end position="183"/>
    </location>
</feature>
<keyword evidence="3 6" id="KW-1133">Transmembrane helix</keyword>
<feature type="transmembrane region" description="Helical" evidence="6">
    <location>
        <begin position="195"/>
        <end position="214"/>
    </location>
</feature>
<keyword evidence="4 6" id="KW-0472">Membrane</keyword>
<evidence type="ECO:0000256" key="1">
    <source>
        <dbReference type="ARBA" id="ARBA00004141"/>
    </source>
</evidence>
<feature type="transmembrane region" description="Helical" evidence="6">
    <location>
        <begin position="497"/>
        <end position="517"/>
    </location>
</feature>
<evidence type="ECO:0000259" key="7">
    <source>
        <dbReference type="Pfam" id="PF00520"/>
    </source>
</evidence>
<dbReference type="PANTHER" id="PTHR46474">
    <property type="entry name" value="TWO PORE CALCIUM CHANNEL PROTEIN 1"/>
    <property type="match status" value="1"/>
</dbReference>
<evidence type="ECO:0000256" key="2">
    <source>
        <dbReference type="ARBA" id="ARBA00022692"/>
    </source>
</evidence>
<accession>A0AAV7XHJ7</accession>
<dbReference type="PANTHER" id="PTHR46474:SF1">
    <property type="entry name" value="TWO PORE CHANNEL PROTEIN 1"/>
    <property type="match status" value="1"/>
</dbReference>
<dbReference type="GO" id="GO:0010008">
    <property type="term" value="C:endosome membrane"/>
    <property type="evidence" value="ECO:0007669"/>
    <property type="project" value="TreeGrafter"/>
</dbReference>
<reference evidence="8" key="1">
    <citation type="submission" date="2022-12" db="EMBL/GenBank/DDBJ databases">
        <title>Chromosome-level genome assembly of the bean flower thrips Megalurothrips usitatus.</title>
        <authorList>
            <person name="Ma L."/>
            <person name="Liu Q."/>
            <person name="Li H."/>
            <person name="Cai W."/>
        </authorList>
    </citation>
    <scope>NUCLEOTIDE SEQUENCE</scope>
    <source>
        <strain evidence="8">Cailab_2022a</strain>
    </source>
</reference>
<dbReference type="Proteomes" id="UP001075354">
    <property type="component" value="Chromosome 9"/>
</dbReference>
<protein>
    <recommendedName>
        <fullName evidence="7">Ion transport domain-containing protein</fullName>
    </recommendedName>
</protein>
<feature type="transmembrane region" description="Helical" evidence="6">
    <location>
        <begin position="685"/>
        <end position="706"/>
    </location>
</feature>
<feature type="coiled-coil region" evidence="5">
    <location>
        <begin position="777"/>
        <end position="804"/>
    </location>
</feature>
<dbReference type="GO" id="GO:0005765">
    <property type="term" value="C:lysosomal membrane"/>
    <property type="evidence" value="ECO:0007669"/>
    <property type="project" value="InterPro"/>
</dbReference>
<dbReference type="InterPro" id="IPR027359">
    <property type="entry name" value="Volt_channel_dom_sf"/>
</dbReference>
<dbReference type="SUPFAM" id="SSF81324">
    <property type="entry name" value="Voltage-gated potassium channels"/>
    <property type="match status" value="2"/>
</dbReference>
<evidence type="ECO:0000256" key="3">
    <source>
        <dbReference type="ARBA" id="ARBA00022989"/>
    </source>
</evidence>
<feature type="transmembrane region" description="Helical" evidence="6">
    <location>
        <begin position="583"/>
        <end position="605"/>
    </location>
</feature>
<dbReference type="AlphaFoldDB" id="A0AAV7XHJ7"/>
<feature type="transmembrane region" description="Helical" evidence="6">
    <location>
        <begin position="288"/>
        <end position="305"/>
    </location>
</feature>
<dbReference type="FunFam" id="1.10.287.70:FF:000062">
    <property type="entry name" value="Two pore calcium channel protein 1"/>
    <property type="match status" value="1"/>
</dbReference>